<feature type="transmembrane region" description="Helical" evidence="5">
    <location>
        <begin position="194"/>
        <end position="212"/>
    </location>
</feature>
<feature type="transmembrane region" description="Helical" evidence="5">
    <location>
        <begin position="63"/>
        <end position="83"/>
    </location>
</feature>
<accession>A0A239FCK1</accession>
<evidence type="ECO:0000256" key="1">
    <source>
        <dbReference type="ARBA" id="ARBA00004141"/>
    </source>
</evidence>
<feature type="domain" description="O-antigen ligase-related" evidence="6">
    <location>
        <begin position="153"/>
        <end position="293"/>
    </location>
</feature>
<keyword evidence="3 5" id="KW-1133">Transmembrane helix</keyword>
<keyword evidence="2 5" id="KW-0812">Transmembrane</keyword>
<evidence type="ECO:0000256" key="3">
    <source>
        <dbReference type="ARBA" id="ARBA00022989"/>
    </source>
</evidence>
<feature type="transmembrane region" description="Helical" evidence="5">
    <location>
        <begin position="33"/>
        <end position="51"/>
    </location>
</feature>
<evidence type="ECO:0000313" key="8">
    <source>
        <dbReference type="Proteomes" id="UP000198432"/>
    </source>
</evidence>
<comment type="subcellular location">
    <subcellularLocation>
        <location evidence="1">Membrane</location>
        <topology evidence="1">Multi-pass membrane protein</topology>
    </subcellularLocation>
</comment>
<feature type="transmembrane region" description="Helical" evidence="5">
    <location>
        <begin position="123"/>
        <end position="142"/>
    </location>
</feature>
<evidence type="ECO:0000313" key="7">
    <source>
        <dbReference type="EMBL" id="SNS54780.1"/>
    </source>
</evidence>
<dbReference type="PANTHER" id="PTHR37422">
    <property type="entry name" value="TEICHURONIC ACID BIOSYNTHESIS PROTEIN TUAE"/>
    <property type="match status" value="1"/>
</dbReference>
<evidence type="ECO:0000256" key="2">
    <source>
        <dbReference type="ARBA" id="ARBA00022692"/>
    </source>
</evidence>
<gene>
    <name evidence="7" type="ORF">SAMN06296052_108131</name>
</gene>
<dbReference type="Proteomes" id="UP000198432">
    <property type="component" value="Unassembled WGS sequence"/>
</dbReference>
<dbReference type="InterPro" id="IPR051533">
    <property type="entry name" value="WaaL-like"/>
</dbReference>
<name>A0A239FCK1_9BACT</name>
<dbReference type="GO" id="GO:0016020">
    <property type="term" value="C:membrane"/>
    <property type="evidence" value="ECO:0007669"/>
    <property type="project" value="UniProtKB-SubCell"/>
</dbReference>
<evidence type="ECO:0000259" key="6">
    <source>
        <dbReference type="Pfam" id="PF04932"/>
    </source>
</evidence>
<evidence type="ECO:0000256" key="5">
    <source>
        <dbReference type="SAM" id="Phobius"/>
    </source>
</evidence>
<proteinExistence type="predicted"/>
<evidence type="ECO:0000256" key="4">
    <source>
        <dbReference type="ARBA" id="ARBA00023136"/>
    </source>
</evidence>
<dbReference type="Pfam" id="PF04932">
    <property type="entry name" value="Wzy_C"/>
    <property type="match status" value="1"/>
</dbReference>
<keyword evidence="8" id="KW-1185">Reference proteome</keyword>
<organism evidence="7 8">
    <name type="scientific">Pontibacter ummariensis</name>
    <dbReference type="NCBI Taxonomy" id="1610492"/>
    <lineage>
        <taxon>Bacteria</taxon>
        <taxon>Pseudomonadati</taxon>
        <taxon>Bacteroidota</taxon>
        <taxon>Cytophagia</taxon>
        <taxon>Cytophagales</taxon>
        <taxon>Hymenobacteraceae</taxon>
        <taxon>Pontibacter</taxon>
    </lineage>
</organism>
<protein>
    <submittedName>
        <fullName evidence="7">O-Antigen ligase</fullName>
    </submittedName>
</protein>
<sequence length="367" mass="41694">MVYKADLILISLLVLIWISWLFGFRAPRSLNHAVAYSFTVFFYYFLFRVIIRNERISSKFILNKFTISAILCCSIIILDWVLINLFNIGIRDYFVNVENNSANMLYFQRAFFYSVGGVAEEPGSMALLLNIVVPLGLLNYSLDNKQNKVIWLSIAYILALFCLFSTAGIINAIVAAGLMMFYNLLRSKYIRVKLSYIYITILGFTGVLVLIIKKPHLFANVANEVNQKLFLSTRDASASIRTETWHSSLRDWQLHPVLGNGPGFGVDSYGTGYHSVYLTLLADVGVFALALFILFLFIHLLQLLQLPKSVSFFTGVALIATILHFAVVGDFYHAPFWILLILIRMLNIENKSLPATSNENINHYSYL</sequence>
<dbReference type="AlphaFoldDB" id="A0A239FCK1"/>
<reference evidence="8" key="1">
    <citation type="submission" date="2017-06" db="EMBL/GenBank/DDBJ databases">
        <authorList>
            <person name="Varghese N."/>
            <person name="Submissions S."/>
        </authorList>
    </citation>
    <scope>NUCLEOTIDE SEQUENCE [LARGE SCALE GENOMIC DNA]</scope>
    <source>
        <strain evidence="8">NKM1</strain>
    </source>
</reference>
<keyword evidence="4 5" id="KW-0472">Membrane</keyword>
<dbReference type="InterPro" id="IPR007016">
    <property type="entry name" value="O-antigen_ligase-rel_domated"/>
</dbReference>
<dbReference type="EMBL" id="FZOQ01000008">
    <property type="protein sequence ID" value="SNS54780.1"/>
    <property type="molecule type" value="Genomic_DNA"/>
</dbReference>
<keyword evidence="7" id="KW-0436">Ligase</keyword>
<feature type="transmembrane region" description="Helical" evidence="5">
    <location>
        <begin position="310"/>
        <end position="343"/>
    </location>
</feature>
<feature type="transmembrane region" description="Helical" evidence="5">
    <location>
        <begin position="149"/>
        <end position="182"/>
    </location>
</feature>
<feature type="transmembrane region" description="Helical" evidence="5">
    <location>
        <begin position="276"/>
        <end position="298"/>
    </location>
</feature>
<dbReference type="PANTHER" id="PTHR37422:SF13">
    <property type="entry name" value="LIPOPOLYSACCHARIDE BIOSYNTHESIS PROTEIN PA4999-RELATED"/>
    <property type="match status" value="1"/>
</dbReference>
<dbReference type="GO" id="GO:0016874">
    <property type="term" value="F:ligase activity"/>
    <property type="evidence" value="ECO:0007669"/>
    <property type="project" value="UniProtKB-KW"/>
</dbReference>